<feature type="region of interest" description="Disordered" evidence="1">
    <location>
        <begin position="1"/>
        <end position="42"/>
    </location>
</feature>
<evidence type="ECO:0000313" key="3">
    <source>
        <dbReference type="Proteomes" id="UP000297280"/>
    </source>
</evidence>
<feature type="compositionally biased region" description="Basic and acidic residues" evidence="1">
    <location>
        <begin position="31"/>
        <end position="42"/>
    </location>
</feature>
<name>A0A4Z1KBA9_9HELO</name>
<reference evidence="2 3" key="1">
    <citation type="submission" date="2017-12" db="EMBL/GenBank/DDBJ databases">
        <title>Comparative genomics of Botrytis spp.</title>
        <authorList>
            <person name="Valero-Jimenez C.A."/>
            <person name="Tapia P."/>
            <person name="Veloso J."/>
            <person name="Silva-Moreno E."/>
            <person name="Staats M."/>
            <person name="Valdes J.H."/>
            <person name="Van Kan J.A.L."/>
        </authorList>
    </citation>
    <scope>NUCLEOTIDE SEQUENCE [LARGE SCALE GENOMIC DNA]</scope>
    <source>
        <strain evidence="2 3">MUCL3349</strain>
    </source>
</reference>
<dbReference type="AlphaFoldDB" id="A0A4Z1KBA9"/>
<dbReference type="STRING" id="87229.A0A4Z1KBA9"/>
<organism evidence="2 3">
    <name type="scientific">Botrytis porri</name>
    <dbReference type="NCBI Taxonomy" id="87229"/>
    <lineage>
        <taxon>Eukaryota</taxon>
        <taxon>Fungi</taxon>
        <taxon>Dikarya</taxon>
        <taxon>Ascomycota</taxon>
        <taxon>Pezizomycotina</taxon>
        <taxon>Leotiomycetes</taxon>
        <taxon>Helotiales</taxon>
        <taxon>Sclerotiniaceae</taxon>
        <taxon>Botrytis</taxon>
    </lineage>
</organism>
<sequence length="193" mass="21359">MTKYRLTTIKRSLRNGDLDPETPTNTSPPLPKKETGKERERKTLLFSKPYHNNGTVDFEHPPISDEDLQMWGDLDCLELATSSNLIVGCSSPGWAPQWMAGSEEYQELSAPSSYNSHPSFPSPPASTPVAKDRNYGSSAWINTVQNNGTPIATANNLNVMYPTSMPGEWSNRYNVSAYQRTAENATQDNNTAS</sequence>
<evidence type="ECO:0000256" key="1">
    <source>
        <dbReference type="SAM" id="MobiDB-lite"/>
    </source>
</evidence>
<accession>A0A4Z1KBA9</accession>
<feature type="compositionally biased region" description="Polar residues" evidence="1">
    <location>
        <begin position="109"/>
        <end position="119"/>
    </location>
</feature>
<keyword evidence="3" id="KW-1185">Reference proteome</keyword>
<comment type="caution">
    <text evidence="2">The sequence shown here is derived from an EMBL/GenBank/DDBJ whole genome shotgun (WGS) entry which is preliminary data.</text>
</comment>
<feature type="region of interest" description="Disordered" evidence="1">
    <location>
        <begin position="109"/>
        <end position="131"/>
    </location>
</feature>
<protein>
    <submittedName>
        <fullName evidence="2">Uncharacterized protein</fullName>
    </submittedName>
</protein>
<dbReference type="EMBL" id="PQXO01000640">
    <property type="protein sequence ID" value="TGO83473.1"/>
    <property type="molecule type" value="Genomic_DNA"/>
</dbReference>
<proteinExistence type="predicted"/>
<dbReference type="Proteomes" id="UP000297280">
    <property type="component" value="Unassembled WGS sequence"/>
</dbReference>
<evidence type="ECO:0000313" key="2">
    <source>
        <dbReference type="EMBL" id="TGO83473.1"/>
    </source>
</evidence>
<gene>
    <name evidence="2" type="ORF">BPOR_0641g00020</name>
</gene>